<comment type="caution">
    <text evidence="1">The sequence shown here is derived from an EMBL/GenBank/DDBJ whole genome shotgun (WGS) entry which is preliminary data.</text>
</comment>
<dbReference type="AlphaFoldDB" id="A0A150INF5"/>
<evidence type="ECO:0000313" key="1">
    <source>
        <dbReference type="EMBL" id="KYC46559.1"/>
    </source>
</evidence>
<proteinExistence type="predicted"/>
<organism evidence="1 2">
    <name type="scientific">Candidatus Methanofastidiosum methylothiophilum</name>
    <dbReference type="NCBI Taxonomy" id="1705564"/>
    <lineage>
        <taxon>Archaea</taxon>
        <taxon>Methanobacteriati</taxon>
        <taxon>Methanobacteriota</taxon>
        <taxon>Stenosarchaea group</taxon>
        <taxon>Candidatus Methanofastidiosia</taxon>
        <taxon>Candidatus Methanofastidiosales</taxon>
        <taxon>Candidatus Methanofastidiosaceae</taxon>
        <taxon>Candidatus Methanofastidiosum</taxon>
    </lineage>
</organism>
<reference evidence="1 2" key="1">
    <citation type="journal article" date="2016" name="ISME J.">
        <title>Chasing the elusive Euryarchaeota class WSA2: genomes reveal a uniquely fastidious methyl-reducing methanogen.</title>
        <authorList>
            <person name="Nobu M.K."/>
            <person name="Narihiro T."/>
            <person name="Kuroda K."/>
            <person name="Mei R."/>
            <person name="Liu W.T."/>
        </authorList>
    </citation>
    <scope>NUCLEOTIDE SEQUENCE [LARGE SCALE GENOMIC DNA]</scope>
    <source>
        <strain evidence="1">U1lsi0528_Bin089</strain>
    </source>
</reference>
<evidence type="ECO:0000313" key="2">
    <source>
        <dbReference type="Proteomes" id="UP000075578"/>
    </source>
</evidence>
<gene>
    <name evidence="1" type="ORF">AMQ74_01791</name>
</gene>
<dbReference type="Proteomes" id="UP000075578">
    <property type="component" value="Unassembled WGS sequence"/>
</dbReference>
<name>A0A150INF5_9EURY</name>
<protein>
    <submittedName>
        <fullName evidence="1">Uncharacterized protein</fullName>
    </submittedName>
</protein>
<accession>A0A150INF5</accession>
<dbReference type="EMBL" id="LNGD01000196">
    <property type="protein sequence ID" value="KYC46559.1"/>
    <property type="molecule type" value="Genomic_DNA"/>
</dbReference>
<sequence>MVEYSSSDKYLKQIKAKDIIRYLKTHDWKEIPTRNSNTTKYKSPSPISDNGTYLELLVPLNEKYKDYSHVIELIIENISIFEARSFEEALSQILILADRLKTGILEARKGMIPLNQGISLYKGLQDLIIYSACSEFERIPAKRYPRKLGDAIKYAETSLLGQSELGSYVANIYLPLPRPALEYPWNTNIEPFPRKVVLRILRGLEDLASSVNENSSDPIVDNYEKGLNSNMCDALINIIDVGMGNEVVVKSILEPVYSFPDGILTEFILNPSNKYYLAEARDILMENAPIEEEGVFYGYPEILKHPQEKAKGTIKLKCINIVPKRTVTITMELNPSDYQRVIEAHRSDRDIKIKGVLERIKGRYYLKDPQELEVLEEDSEEPWYALGKF</sequence>